<dbReference type="AlphaFoldDB" id="A0A1M5VZD4"/>
<organism evidence="1 2">
    <name type="scientific">Chryseolinea serpens</name>
    <dbReference type="NCBI Taxonomy" id="947013"/>
    <lineage>
        <taxon>Bacteria</taxon>
        <taxon>Pseudomonadati</taxon>
        <taxon>Bacteroidota</taxon>
        <taxon>Cytophagia</taxon>
        <taxon>Cytophagales</taxon>
        <taxon>Fulvivirgaceae</taxon>
        <taxon>Chryseolinea</taxon>
    </lineage>
</organism>
<dbReference type="GO" id="GO:0019867">
    <property type="term" value="C:outer membrane"/>
    <property type="evidence" value="ECO:0007669"/>
    <property type="project" value="InterPro"/>
</dbReference>
<evidence type="ECO:0000313" key="2">
    <source>
        <dbReference type="Proteomes" id="UP000184212"/>
    </source>
</evidence>
<sequence>MKTNGAIPEMKQWLYSLLPAAAILLLFNGCGVSVNYSMTGTSTPAKTISISEFYNNTDLGPANLGQTFTNQLKTYFIQNSSIAVVAEEGELQMEGEITDFRVTPIAPVATSDPNQINSASSTRLTITVKATYVNTLDDSFSFKDKTFSFYKDFPNDQNLTDVQEQYSKAIFDRIINDLFNASVANW</sequence>
<dbReference type="GO" id="GO:0043165">
    <property type="term" value="P:Gram-negative-bacterium-type cell outer membrane assembly"/>
    <property type="evidence" value="ECO:0007669"/>
    <property type="project" value="InterPro"/>
</dbReference>
<dbReference type="STRING" id="947013.SAMN04488109_5543"/>
<dbReference type="EMBL" id="FQWQ01000004">
    <property type="protein sequence ID" value="SHH80642.1"/>
    <property type="molecule type" value="Genomic_DNA"/>
</dbReference>
<keyword evidence="2" id="KW-1185">Reference proteome</keyword>
<evidence type="ECO:0000313" key="1">
    <source>
        <dbReference type="EMBL" id="SHH80642.1"/>
    </source>
</evidence>
<dbReference type="Pfam" id="PF04390">
    <property type="entry name" value="LptE"/>
    <property type="match status" value="1"/>
</dbReference>
<dbReference type="Proteomes" id="UP000184212">
    <property type="component" value="Unassembled WGS sequence"/>
</dbReference>
<protein>
    <submittedName>
        <fullName evidence="1">Lipopolysaccharide-assembly</fullName>
    </submittedName>
</protein>
<name>A0A1M5VZD4_9BACT</name>
<accession>A0A1M5VZD4</accession>
<dbReference type="InterPro" id="IPR007485">
    <property type="entry name" value="LPS_assembly_LptE"/>
</dbReference>
<proteinExistence type="predicted"/>
<reference evidence="1 2" key="1">
    <citation type="submission" date="2016-11" db="EMBL/GenBank/DDBJ databases">
        <authorList>
            <person name="Jaros S."/>
            <person name="Januszkiewicz K."/>
            <person name="Wedrychowicz H."/>
        </authorList>
    </citation>
    <scope>NUCLEOTIDE SEQUENCE [LARGE SCALE GENOMIC DNA]</scope>
    <source>
        <strain evidence="1 2">DSM 24574</strain>
    </source>
</reference>
<gene>
    <name evidence="1" type="ORF">SAMN04488109_5543</name>
</gene>
<dbReference type="RefSeq" id="WP_245804189.1">
    <property type="nucleotide sequence ID" value="NZ_FQWQ01000004.1"/>
</dbReference>